<keyword evidence="2" id="KW-1185">Reference proteome</keyword>
<dbReference type="Proteomes" id="UP001500707">
    <property type="component" value="Unassembled WGS sequence"/>
</dbReference>
<accession>A0ABP6V6E3</accession>
<gene>
    <name evidence="1" type="ORF">GCM10022295_08870</name>
</gene>
<dbReference type="EMBL" id="BAABCE010000002">
    <property type="protein sequence ID" value="GAA3529201.1"/>
    <property type="molecule type" value="Genomic_DNA"/>
</dbReference>
<proteinExistence type="predicted"/>
<evidence type="ECO:0000313" key="2">
    <source>
        <dbReference type="Proteomes" id="UP001500707"/>
    </source>
</evidence>
<comment type="caution">
    <text evidence="1">The sequence shown here is derived from an EMBL/GenBank/DDBJ whole genome shotgun (WGS) entry which is preliminary data.</text>
</comment>
<organism evidence="1 2">
    <name type="scientific">Streptomyces osmaniensis</name>
    <dbReference type="NCBI Taxonomy" id="593134"/>
    <lineage>
        <taxon>Bacteria</taxon>
        <taxon>Bacillati</taxon>
        <taxon>Actinomycetota</taxon>
        <taxon>Actinomycetes</taxon>
        <taxon>Kitasatosporales</taxon>
        <taxon>Streptomycetaceae</taxon>
        <taxon>Streptomyces</taxon>
    </lineage>
</organism>
<reference evidence="2" key="1">
    <citation type="journal article" date="2019" name="Int. J. Syst. Evol. Microbiol.">
        <title>The Global Catalogue of Microorganisms (GCM) 10K type strain sequencing project: providing services to taxonomists for standard genome sequencing and annotation.</title>
        <authorList>
            <consortium name="The Broad Institute Genomics Platform"/>
            <consortium name="The Broad Institute Genome Sequencing Center for Infectious Disease"/>
            <person name="Wu L."/>
            <person name="Ma J."/>
        </authorList>
    </citation>
    <scope>NUCLEOTIDE SEQUENCE [LARGE SCALE GENOMIC DNA]</scope>
    <source>
        <strain evidence="2">JCM 17656</strain>
    </source>
</reference>
<protein>
    <submittedName>
        <fullName evidence="1">Uncharacterized protein</fullName>
    </submittedName>
</protein>
<name>A0ABP6V6E3_9ACTN</name>
<evidence type="ECO:0000313" key="1">
    <source>
        <dbReference type="EMBL" id="GAA3529201.1"/>
    </source>
</evidence>
<sequence>MRSREKFATERSYGTALCEQGWSQRSAVPAGPLAPGASSAVRLDGGARLGNHGGEIGLLDARELKVDGVSYTAEQAAREGWTVVF</sequence>